<keyword evidence="1" id="KW-0812">Transmembrane</keyword>
<feature type="transmembrane region" description="Helical" evidence="1">
    <location>
        <begin position="267"/>
        <end position="293"/>
    </location>
</feature>
<sequence>MDNALISIIGLILAIIIGIKRKVNIGIVSLLFAFSLGFFVFKMNPREIYVKGWPIGIFFVMMSSMFMFSFANVNGTMKLLSEKLAYGIKGKIRILPLVFFIVTGIMTACGADPTIVAFMLPVAIHISQKAELNPIVLCVTILAGALTGSACSPLAVIGIVTSGLAVKEGITNYFSICSATATTMITFSIVVYIIFKGWKIKKVRIEDLTKPEDFNVDQKRTLAVIAVVVILILFIKMDIAAAAFIGGAIMLILGVASEKEAIKSINWGTLIMVGGTGVLVHVMTAVGGIELLSKFLSSIMGEKTAAPLMAIIAGAMTFVSSATGVVMPALFPTVSGISASMNGAVSTAELMQVIQAGSLGSVSYSPLSALGAVALASLPDYINKDKVFTQLLIIAFAGLGWTILLSFLGVFKLFI</sequence>
<dbReference type="EMBL" id="LZYZ01000008">
    <property type="protein sequence ID" value="OOM07476.1"/>
    <property type="molecule type" value="Genomic_DNA"/>
</dbReference>
<reference evidence="3 4" key="1">
    <citation type="submission" date="2016-05" db="EMBL/GenBank/DDBJ databases">
        <title>Microbial solvent formation.</title>
        <authorList>
            <person name="Poehlein A."/>
            <person name="Montoya Solano J.D."/>
            <person name="Flitsch S."/>
            <person name="Krabben P."/>
            <person name="Duerre P."/>
            <person name="Daniel R."/>
        </authorList>
    </citation>
    <scope>NUCLEOTIDE SEQUENCE [LARGE SCALE GENOMIC DNA]</scope>
    <source>
        <strain evidence="3 4">L1-8</strain>
    </source>
</reference>
<feature type="transmembrane region" description="Helical" evidence="1">
    <location>
        <begin position="24"/>
        <end position="41"/>
    </location>
</feature>
<dbReference type="RefSeq" id="WP_077867006.1">
    <property type="nucleotide sequence ID" value="NZ_LZYZ01000008.1"/>
</dbReference>
<proteinExistence type="predicted"/>
<accession>A0A1S8MTH4</accession>
<organism evidence="3 4">
    <name type="scientific">Clostridium saccharobutylicum</name>
    <dbReference type="NCBI Taxonomy" id="169679"/>
    <lineage>
        <taxon>Bacteria</taxon>
        <taxon>Bacillati</taxon>
        <taxon>Bacillota</taxon>
        <taxon>Clostridia</taxon>
        <taxon>Eubacteriales</taxon>
        <taxon>Clostridiaceae</taxon>
        <taxon>Clostridium</taxon>
    </lineage>
</organism>
<keyword evidence="1" id="KW-1133">Transmembrane helix</keyword>
<evidence type="ECO:0000313" key="4">
    <source>
        <dbReference type="Proteomes" id="UP000191154"/>
    </source>
</evidence>
<dbReference type="Pfam" id="PF07158">
    <property type="entry name" value="MatC_N"/>
    <property type="match status" value="1"/>
</dbReference>
<dbReference type="AlphaFoldDB" id="A0A1S8MTH4"/>
<gene>
    <name evidence="3" type="ORF">CLOSAC_40060</name>
</gene>
<protein>
    <recommendedName>
        <fullName evidence="2">Dicarboxylate carrier MatC N-terminal domain-containing protein</fullName>
    </recommendedName>
</protein>
<dbReference type="InterPro" id="IPR009827">
    <property type="entry name" value="MatC_N"/>
</dbReference>
<keyword evidence="1" id="KW-0472">Membrane</keyword>
<evidence type="ECO:0000256" key="1">
    <source>
        <dbReference type="SAM" id="Phobius"/>
    </source>
</evidence>
<feature type="domain" description="Dicarboxylate carrier MatC N-terminal" evidence="2">
    <location>
        <begin position="1"/>
        <end position="149"/>
    </location>
</feature>
<name>A0A1S8MTH4_CLOSA</name>
<feature type="transmembrane region" description="Helical" evidence="1">
    <location>
        <begin position="305"/>
        <end position="331"/>
    </location>
</feature>
<dbReference type="Proteomes" id="UP000191154">
    <property type="component" value="Unassembled WGS sequence"/>
</dbReference>
<feature type="transmembrane region" description="Helical" evidence="1">
    <location>
        <begin position="387"/>
        <end position="411"/>
    </location>
</feature>
<feature type="transmembrane region" description="Helical" evidence="1">
    <location>
        <begin position="94"/>
        <end position="123"/>
    </location>
</feature>
<evidence type="ECO:0000313" key="3">
    <source>
        <dbReference type="EMBL" id="OOM07476.1"/>
    </source>
</evidence>
<comment type="caution">
    <text evidence="3">The sequence shown here is derived from an EMBL/GenBank/DDBJ whole genome shotgun (WGS) entry which is preliminary data.</text>
</comment>
<feature type="transmembrane region" description="Helical" evidence="1">
    <location>
        <begin position="53"/>
        <end position="74"/>
    </location>
</feature>
<evidence type="ECO:0000259" key="2">
    <source>
        <dbReference type="Pfam" id="PF07158"/>
    </source>
</evidence>
<feature type="transmembrane region" description="Helical" evidence="1">
    <location>
        <begin position="173"/>
        <end position="195"/>
    </location>
</feature>
<feature type="transmembrane region" description="Helical" evidence="1">
    <location>
        <begin position="135"/>
        <end position="161"/>
    </location>
</feature>
<feature type="transmembrane region" description="Helical" evidence="1">
    <location>
        <begin position="222"/>
        <end position="255"/>
    </location>
</feature>